<organism evidence="2 3">
    <name type="scientific">Coprobacter tertius</name>
    <dbReference type="NCBI Taxonomy" id="2944915"/>
    <lineage>
        <taxon>Bacteria</taxon>
        <taxon>Pseudomonadati</taxon>
        <taxon>Bacteroidota</taxon>
        <taxon>Bacteroidia</taxon>
        <taxon>Bacteroidales</taxon>
        <taxon>Barnesiellaceae</taxon>
        <taxon>Coprobacter</taxon>
    </lineage>
</organism>
<dbReference type="SUPFAM" id="SSF55469">
    <property type="entry name" value="FMN-dependent nitroreductase-like"/>
    <property type="match status" value="1"/>
</dbReference>
<evidence type="ECO:0000259" key="1">
    <source>
        <dbReference type="Pfam" id="PF09918"/>
    </source>
</evidence>
<dbReference type="RefSeq" id="WP_255028419.1">
    <property type="nucleotide sequence ID" value="NZ_JANDHW010000019.1"/>
</dbReference>
<dbReference type="PANTHER" id="PTHR40101">
    <property type="entry name" value="CONSERVED PROTEIN"/>
    <property type="match status" value="1"/>
</dbReference>
<comment type="caution">
    <text evidence="2">The sequence shown here is derived from an EMBL/GenBank/DDBJ whole genome shotgun (WGS) entry which is preliminary data.</text>
</comment>
<accession>A0ABT1MP10</accession>
<evidence type="ECO:0000313" key="3">
    <source>
        <dbReference type="Proteomes" id="UP001205603"/>
    </source>
</evidence>
<feature type="domain" description="DUF2148" evidence="1">
    <location>
        <begin position="108"/>
        <end position="172"/>
    </location>
</feature>
<evidence type="ECO:0000313" key="2">
    <source>
        <dbReference type="EMBL" id="MCP9613026.1"/>
    </source>
</evidence>
<proteinExistence type="predicted"/>
<dbReference type="Proteomes" id="UP001205603">
    <property type="component" value="Unassembled WGS sequence"/>
</dbReference>
<gene>
    <name evidence="2" type="ORF">NMU02_13085</name>
</gene>
<dbReference type="InterPro" id="IPR019224">
    <property type="entry name" value="DUF2148"/>
</dbReference>
<name>A0ABT1MP10_9BACT</name>
<dbReference type="EMBL" id="JANDHW010000019">
    <property type="protein sequence ID" value="MCP9613026.1"/>
    <property type="molecule type" value="Genomic_DNA"/>
</dbReference>
<dbReference type="Pfam" id="PF09918">
    <property type="entry name" value="DUF2148"/>
    <property type="match status" value="1"/>
</dbReference>
<reference evidence="2 3" key="1">
    <citation type="submission" date="2022-07" db="EMBL/GenBank/DDBJ databases">
        <title>Fecal culturing of patients with breast cancer.</title>
        <authorList>
            <person name="Teng N.M.Y."/>
            <person name="Kiu R."/>
            <person name="Evans R."/>
            <person name="Baker D.J."/>
            <person name="Zenner C."/>
            <person name="Robinson S.D."/>
            <person name="Hall L.J."/>
        </authorList>
    </citation>
    <scope>NUCLEOTIDE SEQUENCE [LARGE SCALE GENOMIC DNA]</scope>
    <source>
        <strain evidence="2 3">LH1063</strain>
    </source>
</reference>
<keyword evidence="3" id="KW-1185">Reference proteome</keyword>
<dbReference type="InterPro" id="IPR000415">
    <property type="entry name" value="Nitroreductase-like"/>
</dbReference>
<sequence length="180" mass="19519">MIIDERSSRHESVLSAARHIMNAARTAPKGKGIDVIEIATITGEDIEKLSKEMIEISELTGMKFLLRDADNILKAEALILIGTKEQKQGLNCAYCGFSTCAEKPEQTPCAINSIDVGIAIGSACSKAADLRIDTRVMFSAGWAAERLGLLGECHQIIALPLSVSSKNPFFDRKPKQEVNS</sequence>
<dbReference type="Gene3D" id="3.40.109.10">
    <property type="entry name" value="NADH Oxidase"/>
    <property type="match status" value="1"/>
</dbReference>
<dbReference type="PANTHER" id="PTHR40101:SF1">
    <property type="entry name" value="4FE-4S DOMAIN-CONTAINING PROTEIN"/>
    <property type="match status" value="1"/>
</dbReference>
<protein>
    <submittedName>
        <fullName evidence="2">DUF2148 domain-containing protein</fullName>
    </submittedName>
</protein>